<evidence type="ECO:0000256" key="1">
    <source>
        <dbReference type="ARBA" id="ARBA00004459"/>
    </source>
</evidence>
<dbReference type="Proteomes" id="UP001205906">
    <property type="component" value="Unassembled WGS sequence"/>
</dbReference>
<comment type="caution">
    <text evidence="8">The sequence shown here is derived from an EMBL/GenBank/DDBJ whole genome shotgun (WGS) entry which is preliminary data.</text>
</comment>
<evidence type="ECO:0000256" key="3">
    <source>
        <dbReference type="ARBA" id="ARBA00023136"/>
    </source>
</evidence>
<dbReference type="InterPro" id="IPR032831">
    <property type="entry name" value="LptM_cons"/>
</dbReference>
<evidence type="ECO:0000256" key="6">
    <source>
        <dbReference type="ARBA" id="ARBA00023288"/>
    </source>
</evidence>
<evidence type="ECO:0000256" key="4">
    <source>
        <dbReference type="ARBA" id="ARBA00023139"/>
    </source>
</evidence>
<protein>
    <submittedName>
        <fullName evidence="8">Lipoprotein</fullName>
    </submittedName>
</protein>
<gene>
    <name evidence="8" type="ORF">NGM99_18080</name>
</gene>
<dbReference type="EMBL" id="JAMXQS010000008">
    <property type="protein sequence ID" value="MCO6051697.1"/>
    <property type="molecule type" value="Genomic_DNA"/>
</dbReference>
<evidence type="ECO:0000313" key="9">
    <source>
        <dbReference type="Proteomes" id="UP001205906"/>
    </source>
</evidence>
<keyword evidence="3" id="KW-0472">Membrane</keyword>
<keyword evidence="9" id="KW-1185">Reference proteome</keyword>
<proteinExistence type="predicted"/>
<comment type="subcellular location">
    <subcellularLocation>
        <location evidence="1">Cell outer membrane</location>
        <topology evidence="1">Lipid-anchor</topology>
    </subcellularLocation>
</comment>
<evidence type="ECO:0000256" key="5">
    <source>
        <dbReference type="ARBA" id="ARBA00023237"/>
    </source>
</evidence>
<sequence>MAAGKLVSIILATGLSAVMLSGCGRKGDLDTPYDAAVQARKDAQQNNQPVPPEPKKPVTDRKFILDPLI</sequence>
<evidence type="ECO:0000313" key="8">
    <source>
        <dbReference type="EMBL" id="MCO6051697.1"/>
    </source>
</evidence>
<feature type="region of interest" description="Disordered" evidence="7">
    <location>
        <begin position="40"/>
        <end position="59"/>
    </location>
</feature>
<reference evidence="8 9" key="1">
    <citation type="submission" date="2022-06" db="EMBL/GenBank/DDBJ databases">
        <title>Mesorhizobium sp. strain RP14 Genome sequencing and assembly.</title>
        <authorList>
            <person name="Kim I."/>
        </authorList>
    </citation>
    <scope>NUCLEOTIDE SEQUENCE [LARGE SCALE GENOMIC DNA]</scope>
    <source>
        <strain evidence="9">RP14(2022)</strain>
    </source>
</reference>
<dbReference type="PROSITE" id="PS51257">
    <property type="entry name" value="PROKAR_LIPOPROTEIN"/>
    <property type="match status" value="1"/>
</dbReference>
<evidence type="ECO:0000256" key="2">
    <source>
        <dbReference type="ARBA" id="ARBA00022729"/>
    </source>
</evidence>
<dbReference type="RefSeq" id="WP_252821480.1">
    <property type="nucleotide sequence ID" value="NZ_JAMXQS010000008.1"/>
</dbReference>
<accession>A0ABT1CA87</accession>
<keyword evidence="2" id="KW-0732">Signal</keyword>
<name>A0ABT1CA87_9HYPH</name>
<keyword evidence="4" id="KW-0564">Palmitate</keyword>
<evidence type="ECO:0000256" key="7">
    <source>
        <dbReference type="SAM" id="MobiDB-lite"/>
    </source>
</evidence>
<organism evidence="8 9">
    <name type="scientific">Mesorhizobium liriopis</name>
    <dbReference type="NCBI Taxonomy" id="2953882"/>
    <lineage>
        <taxon>Bacteria</taxon>
        <taxon>Pseudomonadati</taxon>
        <taxon>Pseudomonadota</taxon>
        <taxon>Alphaproteobacteria</taxon>
        <taxon>Hyphomicrobiales</taxon>
        <taxon>Phyllobacteriaceae</taxon>
        <taxon>Mesorhizobium</taxon>
    </lineage>
</organism>
<keyword evidence="6 8" id="KW-0449">Lipoprotein</keyword>
<dbReference type="NCBIfam" id="NF047847">
    <property type="entry name" value="SS_mature_LptM"/>
    <property type="match status" value="1"/>
</dbReference>
<keyword evidence="5" id="KW-0998">Cell outer membrane</keyword>